<keyword evidence="3" id="KW-1185">Reference proteome</keyword>
<evidence type="ECO:0000313" key="3">
    <source>
        <dbReference type="Proteomes" id="UP000391919"/>
    </source>
</evidence>
<dbReference type="Proteomes" id="UP000391919">
    <property type="component" value="Unassembled WGS sequence"/>
</dbReference>
<accession>A0A5J4JJ39</accession>
<name>A0A5J4JJ39_9BACI</name>
<feature type="region of interest" description="Disordered" evidence="1">
    <location>
        <begin position="46"/>
        <end position="85"/>
    </location>
</feature>
<sequence length="85" mass="9513">MTKLEAIRQRKWLSPIFALLFDSMHAKRGFANNKNGRKNRFNLEGGALAMKTNDNKAQQQKKAQEQKGSTVSGNPKLNGPDRPST</sequence>
<evidence type="ECO:0000256" key="1">
    <source>
        <dbReference type="SAM" id="MobiDB-lite"/>
    </source>
</evidence>
<reference evidence="2 3" key="1">
    <citation type="submission" date="2019-09" db="EMBL/GenBank/DDBJ databases">
        <title>Draft genome sequence of Bacillus sp. JC-7.</title>
        <authorList>
            <person name="Tanaka N."/>
            <person name="Shiwa Y."/>
            <person name="Fujita N."/>
            <person name="Tanasupawat S."/>
        </authorList>
    </citation>
    <scope>NUCLEOTIDE SEQUENCE [LARGE SCALE GENOMIC DNA]</scope>
    <source>
        <strain evidence="2 3">JC-7</strain>
    </source>
</reference>
<dbReference type="EMBL" id="BKZQ01000026">
    <property type="protein sequence ID" value="GER70745.1"/>
    <property type="molecule type" value="Genomic_DNA"/>
</dbReference>
<comment type="caution">
    <text evidence="2">The sequence shown here is derived from an EMBL/GenBank/DDBJ whole genome shotgun (WGS) entry which is preliminary data.</text>
</comment>
<protein>
    <submittedName>
        <fullName evidence="2">Uncharacterized protein</fullName>
    </submittedName>
</protein>
<dbReference type="RefSeq" id="WP_151680730.1">
    <property type="nucleotide sequence ID" value="NZ_BKZP01000027.1"/>
</dbReference>
<dbReference type="AlphaFoldDB" id="A0A5J4JJ39"/>
<proteinExistence type="predicted"/>
<gene>
    <name evidence="2" type="ORF">BpJC7_20480</name>
</gene>
<organism evidence="2 3">
    <name type="scientific">Weizmannia acidilactici</name>
    <dbReference type="NCBI Taxonomy" id="2607726"/>
    <lineage>
        <taxon>Bacteria</taxon>
        <taxon>Bacillati</taxon>
        <taxon>Bacillota</taxon>
        <taxon>Bacilli</taxon>
        <taxon>Bacillales</taxon>
        <taxon>Bacillaceae</taxon>
        <taxon>Heyndrickxia</taxon>
    </lineage>
</organism>
<evidence type="ECO:0000313" key="2">
    <source>
        <dbReference type="EMBL" id="GER70745.1"/>
    </source>
</evidence>